<evidence type="ECO:0000256" key="1">
    <source>
        <dbReference type="ARBA" id="ARBA00001946"/>
    </source>
</evidence>
<dbReference type="RefSeq" id="WP_281043183.1">
    <property type="nucleotide sequence ID" value="NZ_JARYGZ010000001.1"/>
</dbReference>
<keyword evidence="4" id="KW-0285">Flavoprotein</keyword>
<comment type="cofactor">
    <cofactor evidence="1">
        <name>Mg(2+)</name>
        <dbReference type="ChEBI" id="CHEBI:18420"/>
    </cofactor>
</comment>
<evidence type="ECO:0000256" key="6">
    <source>
        <dbReference type="ARBA" id="ARBA00022723"/>
    </source>
</evidence>
<feature type="region of interest" description="Disordered" evidence="11">
    <location>
        <begin position="1"/>
        <end position="23"/>
    </location>
</feature>
<keyword evidence="5 12" id="KW-0808">Transferase</keyword>
<evidence type="ECO:0000256" key="11">
    <source>
        <dbReference type="SAM" id="MobiDB-lite"/>
    </source>
</evidence>
<evidence type="ECO:0000313" key="13">
    <source>
        <dbReference type="Proteomes" id="UP001160625"/>
    </source>
</evidence>
<accession>A0ABT6MXR0</accession>
<evidence type="ECO:0000256" key="10">
    <source>
        <dbReference type="ARBA" id="ARBA00048540"/>
    </source>
</evidence>
<dbReference type="Pfam" id="PF02424">
    <property type="entry name" value="ApbE"/>
    <property type="match status" value="1"/>
</dbReference>
<keyword evidence="8" id="KW-0460">Magnesium</keyword>
<dbReference type="EMBL" id="JARYGZ010000001">
    <property type="protein sequence ID" value="MDH7637844.1"/>
    <property type="molecule type" value="Genomic_DNA"/>
</dbReference>
<evidence type="ECO:0000256" key="9">
    <source>
        <dbReference type="ARBA" id="ARBA00031306"/>
    </source>
</evidence>
<evidence type="ECO:0000256" key="7">
    <source>
        <dbReference type="ARBA" id="ARBA00022827"/>
    </source>
</evidence>
<dbReference type="PANTHER" id="PTHR30040">
    <property type="entry name" value="THIAMINE BIOSYNTHESIS LIPOPROTEIN APBE"/>
    <property type="match status" value="1"/>
</dbReference>
<dbReference type="SUPFAM" id="SSF143631">
    <property type="entry name" value="ApbE-like"/>
    <property type="match status" value="1"/>
</dbReference>
<dbReference type="PANTHER" id="PTHR30040:SF2">
    <property type="entry name" value="FAD:PROTEIN FMN TRANSFERASE"/>
    <property type="match status" value="1"/>
</dbReference>
<dbReference type="GO" id="GO:0016740">
    <property type="term" value="F:transferase activity"/>
    <property type="evidence" value="ECO:0007669"/>
    <property type="project" value="UniProtKB-KW"/>
</dbReference>
<keyword evidence="13" id="KW-1185">Reference proteome</keyword>
<evidence type="ECO:0000256" key="4">
    <source>
        <dbReference type="ARBA" id="ARBA00022630"/>
    </source>
</evidence>
<organism evidence="12 13">
    <name type="scientific">Sphingomonas oryzagri</name>
    <dbReference type="NCBI Taxonomy" id="3042314"/>
    <lineage>
        <taxon>Bacteria</taxon>
        <taxon>Pseudomonadati</taxon>
        <taxon>Pseudomonadota</taxon>
        <taxon>Alphaproteobacteria</taxon>
        <taxon>Sphingomonadales</taxon>
        <taxon>Sphingomonadaceae</taxon>
        <taxon>Sphingomonas</taxon>
    </lineage>
</organism>
<name>A0ABT6MXR0_9SPHN</name>
<evidence type="ECO:0000256" key="5">
    <source>
        <dbReference type="ARBA" id="ARBA00022679"/>
    </source>
</evidence>
<keyword evidence="7" id="KW-0274">FAD</keyword>
<dbReference type="EC" id="2.7.1.180" evidence="2"/>
<proteinExistence type="predicted"/>
<dbReference type="InterPro" id="IPR003374">
    <property type="entry name" value="ApbE-like_sf"/>
</dbReference>
<evidence type="ECO:0000256" key="8">
    <source>
        <dbReference type="ARBA" id="ARBA00022842"/>
    </source>
</evidence>
<gene>
    <name evidence="12" type="ORF">QGN17_03780</name>
</gene>
<feature type="compositionally biased region" description="Basic and acidic residues" evidence="11">
    <location>
        <begin position="9"/>
        <end position="23"/>
    </location>
</feature>
<comment type="caution">
    <text evidence="12">The sequence shown here is derived from an EMBL/GenBank/DDBJ whole genome shotgun (WGS) entry which is preliminary data.</text>
</comment>
<comment type="catalytic activity">
    <reaction evidence="10">
        <text>L-threonyl-[protein] + FAD = FMN-L-threonyl-[protein] + AMP + H(+)</text>
        <dbReference type="Rhea" id="RHEA:36847"/>
        <dbReference type="Rhea" id="RHEA-COMP:11060"/>
        <dbReference type="Rhea" id="RHEA-COMP:11061"/>
        <dbReference type="ChEBI" id="CHEBI:15378"/>
        <dbReference type="ChEBI" id="CHEBI:30013"/>
        <dbReference type="ChEBI" id="CHEBI:57692"/>
        <dbReference type="ChEBI" id="CHEBI:74257"/>
        <dbReference type="ChEBI" id="CHEBI:456215"/>
        <dbReference type="EC" id="2.7.1.180"/>
    </reaction>
</comment>
<reference evidence="12" key="1">
    <citation type="submission" date="2023-04" db="EMBL/GenBank/DDBJ databases">
        <title>Sphingomonas sp. MAHUQ-71 isolated from rice field.</title>
        <authorList>
            <person name="Huq M.A."/>
        </authorList>
    </citation>
    <scope>NUCLEOTIDE SEQUENCE</scope>
    <source>
        <strain evidence="12">MAHUQ-71</strain>
    </source>
</reference>
<protein>
    <recommendedName>
        <fullName evidence="3">FAD:protein FMN transferase</fullName>
        <ecNumber evidence="2">2.7.1.180</ecNumber>
    </recommendedName>
    <alternativeName>
        <fullName evidence="9">Flavin transferase</fullName>
    </alternativeName>
</protein>
<dbReference type="Gene3D" id="3.10.520.10">
    <property type="entry name" value="ApbE-like domains"/>
    <property type="match status" value="1"/>
</dbReference>
<keyword evidence="6" id="KW-0479">Metal-binding</keyword>
<dbReference type="Proteomes" id="UP001160625">
    <property type="component" value="Unassembled WGS sequence"/>
</dbReference>
<evidence type="ECO:0000313" key="12">
    <source>
        <dbReference type="EMBL" id="MDH7637844.1"/>
    </source>
</evidence>
<evidence type="ECO:0000256" key="3">
    <source>
        <dbReference type="ARBA" id="ARBA00016337"/>
    </source>
</evidence>
<evidence type="ECO:0000256" key="2">
    <source>
        <dbReference type="ARBA" id="ARBA00011955"/>
    </source>
</evidence>
<sequence length="361" mass="38381">MARRGGRRQQTERKARREPPDELCGDVRGDDALIAREARIALPTTVSTAALGRCDPQRIVAGLSGSALGTGWRVLYAVDPGAMPIRLRDRIEGRLASIVAEMSQWEPDSLLSRFNRAPAGSAFVLPPDFAAVLEASLDVARRTDGAFDPTHGRAAALLGYGAATIAGPPRESALHDARASAGLDRLDYDPARRRLIQPGGLWLDFSGIAKGFAVDAIADLLAAEGFEDGLVEIGGELAGRGLKPDGQPWWVDLEALDGAAPAPLRVGLHDIAVATSGHYVRGVHTLDPTDGRPVRHDVAAASVIHDRAMYADAWATALIVLGPARAPEIAEREGLAARMVVRSGQQLDEHVSPALSRLLEE</sequence>
<dbReference type="InterPro" id="IPR024932">
    <property type="entry name" value="ApbE"/>
</dbReference>